<keyword evidence="4" id="KW-0822">Tryptophan biosynthesis</keyword>
<dbReference type="UniPathway" id="UPA00035">
    <property type="reaction ID" value="UER00042"/>
</dbReference>
<gene>
    <name evidence="8" type="primary">trpF_28</name>
    <name evidence="8" type="ORF">SDC9_168743</name>
</gene>
<dbReference type="PANTHER" id="PTHR42894:SF1">
    <property type="entry name" value="N-(5'-PHOSPHORIBOSYL)ANTHRANILATE ISOMERASE"/>
    <property type="match status" value="1"/>
</dbReference>
<protein>
    <recommendedName>
        <fullName evidence="2">phosphoribosylanthranilate isomerase</fullName>
        <ecNumber evidence="2">5.3.1.24</ecNumber>
    </recommendedName>
</protein>
<reference evidence="8" key="1">
    <citation type="submission" date="2019-08" db="EMBL/GenBank/DDBJ databases">
        <authorList>
            <person name="Kucharzyk K."/>
            <person name="Murdoch R.W."/>
            <person name="Higgins S."/>
            <person name="Loffler F."/>
        </authorList>
    </citation>
    <scope>NUCLEOTIDE SEQUENCE</scope>
</reference>
<dbReference type="InterPro" id="IPR011060">
    <property type="entry name" value="RibuloseP-bd_barrel"/>
</dbReference>
<organism evidence="8">
    <name type="scientific">bioreactor metagenome</name>
    <dbReference type="NCBI Taxonomy" id="1076179"/>
    <lineage>
        <taxon>unclassified sequences</taxon>
        <taxon>metagenomes</taxon>
        <taxon>ecological metagenomes</taxon>
    </lineage>
</organism>
<evidence type="ECO:0000256" key="3">
    <source>
        <dbReference type="ARBA" id="ARBA00022605"/>
    </source>
</evidence>
<dbReference type="InterPro" id="IPR044643">
    <property type="entry name" value="TrpF_fam"/>
</dbReference>
<evidence type="ECO:0000256" key="5">
    <source>
        <dbReference type="ARBA" id="ARBA00023141"/>
    </source>
</evidence>
<feature type="domain" description="N-(5'phosphoribosyl) anthranilate isomerase (PRAI)" evidence="7">
    <location>
        <begin position="2"/>
        <end position="78"/>
    </location>
</feature>
<dbReference type="SUPFAM" id="SSF51366">
    <property type="entry name" value="Ribulose-phoshate binding barrel"/>
    <property type="match status" value="1"/>
</dbReference>
<dbReference type="EMBL" id="VSSQ01069333">
    <property type="protein sequence ID" value="MPN21364.1"/>
    <property type="molecule type" value="Genomic_DNA"/>
</dbReference>
<dbReference type="PANTHER" id="PTHR42894">
    <property type="entry name" value="N-(5'-PHOSPHORIBOSYL)ANTHRANILATE ISOMERASE"/>
    <property type="match status" value="1"/>
</dbReference>
<accession>A0A645GBC9</accession>
<comment type="pathway">
    <text evidence="1">Amino-acid biosynthesis; L-tryptophan biosynthesis; L-tryptophan from chorismate: step 3/5.</text>
</comment>
<dbReference type="Pfam" id="PF00697">
    <property type="entry name" value="PRAI"/>
    <property type="match status" value="1"/>
</dbReference>
<evidence type="ECO:0000259" key="7">
    <source>
        <dbReference type="Pfam" id="PF00697"/>
    </source>
</evidence>
<evidence type="ECO:0000256" key="6">
    <source>
        <dbReference type="ARBA" id="ARBA00023235"/>
    </source>
</evidence>
<proteinExistence type="predicted"/>
<keyword evidence="3" id="KW-0028">Amino-acid biosynthesis</keyword>
<comment type="caution">
    <text evidence="8">The sequence shown here is derived from an EMBL/GenBank/DDBJ whole genome shotgun (WGS) entry which is preliminary data.</text>
</comment>
<dbReference type="GO" id="GO:0004640">
    <property type="term" value="F:phosphoribosylanthranilate isomerase activity"/>
    <property type="evidence" value="ECO:0007669"/>
    <property type="project" value="UniProtKB-EC"/>
</dbReference>
<evidence type="ECO:0000256" key="1">
    <source>
        <dbReference type="ARBA" id="ARBA00004664"/>
    </source>
</evidence>
<dbReference type="InterPro" id="IPR013785">
    <property type="entry name" value="Aldolase_TIM"/>
</dbReference>
<evidence type="ECO:0000256" key="2">
    <source>
        <dbReference type="ARBA" id="ARBA00012572"/>
    </source>
</evidence>
<keyword evidence="5" id="KW-0057">Aromatic amino acid biosynthesis</keyword>
<dbReference type="EC" id="5.3.1.24" evidence="2"/>
<dbReference type="AlphaFoldDB" id="A0A645GBC9"/>
<dbReference type="Gene3D" id="3.20.20.70">
    <property type="entry name" value="Aldolase class I"/>
    <property type="match status" value="1"/>
</dbReference>
<evidence type="ECO:0000313" key="8">
    <source>
        <dbReference type="EMBL" id="MPN21364.1"/>
    </source>
</evidence>
<dbReference type="GO" id="GO:0000162">
    <property type="term" value="P:L-tryptophan biosynthetic process"/>
    <property type="evidence" value="ECO:0007669"/>
    <property type="project" value="UniProtKB-UniPathway"/>
</dbReference>
<evidence type="ECO:0000256" key="4">
    <source>
        <dbReference type="ARBA" id="ARBA00022822"/>
    </source>
</evidence>
<sequence>MFDTKTDAYGGSGLKFNWEMLDEYRGETPYFLSGGIAADDVEAILKINHPKFKGVDLNSKFEIRPGEKSVELLSAFLKKLR</sequence>
<name>A0A645GBC9_9ZZZZ</name>
<dbReference type="InterPro" id="IPR001240">
    <property type="entry name" value="PRAI_dom"/>
</dbReference>
<keyword evidence="6 8" id="KW-0413">Isomerase</keyword>